<reference evidence="22 23" key="1">
    <citation type="submission" date="2018-03" db="EMBL/GenBank/DDBJ databases">
        <title>Alkalicoccus saliphilus sp. nov., isolated from a mineral pool.</title>
        <authorList>
            <person name="Zhao B."/>
        </authorList>
    </citation>
    <scope>NUCLEOTIDE SEQUENCE [LARGE SCALE GENOMIC DNA]</scope>
    <source>
        <strain evidence="22 23">6AG</strain>
    </source>
</reference>
<keyword evidence="12 17" id="KW-0456">Lyase</keyword>
<dbReference type="PIRSF" id="PIRSF017184">
    <property type="entry name" value="Nnr"/>
    <property type="match status" value="1"/>
</dbReference>
<feature type="binding site" evidence="17">
    <location>
        <position position="453"/>
    </location>
    <ligand>
        <name>AMP</name>
        <dbReference type="ChEBI" id="CHEBI:456215"/>
    </ligand>
</feature>
<evidence type="ECO:0000259" key="20">
    <source>
        <dbReference type="PROSITE" id="PS51383"/>
    </source>
</evidence>
<dbReference type="NCBIfam" id="TIGR00197">
    <property type="entry name" value="yjeF_nterm"/>
    <property type="match status" value="1"/>
</dbReference>
<feature type="binding site" evidence="18">
    <location>
        <position position="159"/>
    </location>
    <ligand>
        <name>K(+)</name>
        <dbReference type="ChEBI" id="CHEBI:29103"/>
    </ligand>
</feature>
<dbReference type="Gene3D" id="3.40.1190.20">
    <property type="match status" value="1"/>
</dbReference>
<dbReference type="Pfam" id="PF01256">
    <property type="entry name" value="Carb_kinase"/>
    <property type="match status" value="1"/>
</dbReference>
<evidence type="ECO:0000259" key="21">
    <source>
        <dbReference type="PROSITE" id="PS51385"/>
    </source>
</evidence>
<proteinExistence type="inferred from homology"/>
<evidence type="ECO:0000256" key="14">
    <source>
        <dbReference type="ARBA" id="ARBA00025153"/>
    </source>
</evidence>
<evidence type="ECO:0000256" key="11">
    <source>
        <dbReference type="ARBA" id="ARBA00023235"/>
    </source>
</evidence>
<gene>
    <name evidence="17" type="primary">nnrD</name>
    <name evidence="18" type="synonym">nnrE</name>
    <name evidence="22" type="ORF">C6Y45_03060</name>
</gene>
<dbReference type="InterPro" id="IPR004443">
    <property type="entry name" value="YjeF_N_dom"/>
</dbReference>
<keyword evidence="8 17" id="KW-0521">NADP</keyword>
<evidence type="ECO:0000256" key="16">
    <source>
        <dbReference type="ARBA" id="ARBA00049209"/>
    </source>
</evidence>
<feature type="binding site" evidence="18">
    <location>
        <position position="156"/>
    </location>
    <ligand>
        <name>(6S)-NADPHX</name>
        <dbReference type="ChEBI" id="CHEBI:64076"/>
    </ligand>
</feature>
<dbReference type="InterPro" id="IPR030677">
    <property type="entry name" value="Nnr"/>
</dbReference>
<keyword evidence="6 17" id="KW-0547">Nucleotide-binding</keyword>
<dbReference type="PROSITE" id="PS01050">
    <property type="entry name" value="YJEF_C_2"/>
    <property type="match status" value="1"/>
</dbReference>
<evidence type="ECO:0000256" key="9">
    <source>
        <dbReference type="ARBA" id="ARBA00022958"/>
    </source>
</evidence>
<evidence type="ECO:0000256" key="8">
    <source>
        <dbReference type="ARBA" id="ARBA00022857"/>
    </source>
</evidence>
<feature type="binding site" evidence="18">
    <location>
        <position position="138"/>
    </location>
    <ligand>
        <name>(6S)-NADPHX</name>
        <dbReference type="ChEBI" id="CHEBI:64076"/>
    </ligand>
</feature>
<comment type="subunit">
    <text evidence="17">Homotetramer.</text>
</comment>
<dbReference type="PANTHER" id="PTHR12592">
    <property type="entry name" value="ATP-DEPENDENT (S)-NAD(P)H-HYDRATE DEHYDRATASE FAMILY MEMBER"/>
    <property type="match status" value="1"/>
</dbReference>
<feature type="binding site" evidence="17">
    <location>
        <position position="264"/>
    </location>
    <ligand>
        <name>(6S)-NADPHX</name>
        <dbReference type="ChEBI" id="CHEBI:64076"/>
    </ligand>
</feature>
<evidence type="ECO:0000256" key="18">
    <source>
        <dbReference type="HAMAP-Rule" id="MF_01966"/>
    </source>
</evidence>
<dbReference type="HAMAP" id="MF_01966">
    <property type="entry name" value="NADHX_epimerase"/>
    <property type="match status" value="1"/>
</dbReference>
<comment type="cofactor">
    <cofactor evidence="17">
        <name>Mg(2+)</name>
        <dbReference type="ChEBI" id="CHEBI:18420"/>
    </cofactor>
</comment>
<dbReference type="GO" id="GO:0005524">
    <property type="term" value="F:ATP binding"/>
    <property type="evidence" value="ECO:0007669"/>
    <property type="project" value="UniProtKB-UniRule"/>
</dbReference>
<keyword evidence="13" id="KW-0511">Multifunctional enzyme</keyword>
<dbReference type="Gene3D" id="3.40.50.10260">
    <property type="entry name" value="YjeF N-terminal domain"/>
    <property type="match status" value="1"/>
</dbReference>
<dbReference type="Proteomes" id="UP000240509">
    <property type="component" value="Unassembled WGS sequence"/>
</dbReference>
<dbReference type="GO" id="GO:0046496">
    <property type="term" value="P:nicotinamide nucleotide metabolic process"/>
    <property type="evidence" value="ECO:0007669"/>
    <property type="project" value="UniProtKB-UniRule"/>
</dbReference>
<evidence type="ECO:0000256" key="12">
    <source>
        <dbReference type="ARBA" id="ARBA00023239"/>
    </source>
</evidence>
<evidence type="ECO:0000256" key="10">
    <source>
        <dbReference type="ARBA" id="ARBA00023027"/>
    </source>
</evidence>
<dbReference type="GO" id="GO:0046872">
    <property type="term" value="F:metal ion binding"/>
    <property type="evidence" value="ECO:0007669"/>
    <property type="project" value="UniProtKB-UniRule"/>
</dbReference>
<comment type="similarity">
    <text evidence="18">Belongs to the NnrE/AIBP family.</text>
</comment>
<dbReference type="EMBL" id="PZJJ01000003">
    <property type="protein sequence ID" value="PTL39968.1"/>
    <property type="molecule type" value="Genomic_DNA"/>
</dbReference>
<sequence length="507" mass="53972">MYILTSSEMRAVDAYTIDEIGIPGLVLMENAGRAAAEETAAFAGNRKRWAVLAGKGNNGADGVVAARHLFEWGYAPFIIYASDPATFHGKAAKQRDIAEKMGISSMFFERGKVDWSQFDGILDALLGTGSKGAPRGRYTEIIKEAGRSGHPVIALDMPSGIDADTGYVHEPCIHAVKTVALAYSKCGLEQYPALEKAGEIVVRAIGIPPGLEKAHGVRTYLTGDKMLKRRFKLDPSDRSRKADTNKGTYGHTVVAAGTRNMAGAGVMASKAALRTGSGLVTWAVPDRLIDTIAGRQPEIMLHGLMDEGKGDWGSVSPGAVTDFLEGKTAAVLGPGMGRWLQDGEWMRHLWEKTTCPLVLDADALNILSECRWQEWETRSAPVILTPHPGEMARLCGISVEDVQKNRLQTARDFAEERGVYLVLKGARTITASPEGMVSINPTGNPKMATGGAGDVLSGVVGALLAQGMDPEAAAVYGVYLHGQAGDRAAAARELSAAVTAGDIIEEL</sequence>
<dbReference type="OrthoDB" id="9806925at2"/>
<dbReference type="GO" id="GO:0052855">
    <property type="term" value="F:ADP-dependent NAD(P)H-hydrate dehydratase activity"/>
    <property type="evidence" value="ECO:0007669"/>
    <property type="project" value="UniProtKB-UniRule"/>
</dbReference>
<evidence type="ECO:0000256" key="7">
    <source>
        <dbReference type="ARBA" id="ARBA00022840"/>
    </source>
</evidence>
<dbReference type="EC" id="5.1.99.6" evidence="19"/>
<dbReference type="InterPro" id="IPR017953">
    <property type="entry name" value="Carbohydrate_kinase_pred_CS"/>
</dbReference>
<evidence type="ECO:0000256" key="5">
    <source>
        <dbReference type="ARBA" id="ARBA00022723"/>
    </source>
</evidence>
<name>A0A2T4U990_9BACI</name>
<comment type="similarity">
    <text evidence="4 19">In the C-terminal section; belongs to the NnrD/CARKD family.</text>
</comment>
<comment type="function">
    <text evidence="17">Catalyzes the dehydration of the S-form of NAD(P)HX at the expense of ADP, which is converted to AMP. Together with NAD(P)HX epimerase, which catalyzes the epimerization of the S- and R-forms, the enzyme allows the repair of both epimers of NAD(P)HX, a damaged form of NAD(P)H that is a result of enzymatic or heat-dependent hydration.</text>
</comment>
<dbReference type="SUPFAM" id="SSF64153">
    <property type="entry name" value="YjeF N-terminal domain-like"/>
    <property type="match status" value="1"/>
</dbReference>
<dbReference type="EC" id="4.2.1.136" evidence="19"/>
<feature type="binding site" evidence="17">
    <location>
        <position position="454"/>
    </location>
    <ligand>
        <name>(6S)-NADPHX</name>
        <dbReference type="ChEBI" id="CHEBI:64076"/>
    </ligand>
</feature>
<evidence type="ECO:0000313" key="22">
    <source>
        <dbReference type="EMBL" id="PTL39968.1"/>
    </source>
</evidence>
<comment type="similarity">
    <text evidence="17">Belongs to the NnrD/CARKD family.</text>
</comment>
<dbReference type="PROSITE" id="PS51385">
    <property type="entry name" value="YJEF_N"/>
    <property type="match status" value="1"/>
</dbReference>
<feature type="binding site" evidence="17">
    <location>
        <position position="387"/>
    </location>
    <ligand>
        <name>(6S)-NADPHX</name>
        <dbReference type="ChEBI" id="CHEBI:64076"/>
    </ligand>
</feature>
<comment type="catalytic activity">
    <reaction evidence="1 18 19">
        <text>(6R)-NADHX = (6S)-NADHX</text>
        <dbReference type="Rhea" id="RHEA:32215"/>
        <dbReference type="ChEBI" id="CHEBI:64074"/>
        <dbReference type="ChEBI" id="CHEBI:64075"/>
        <dbReference type="EC" id="5.1.99.6"/>
    </reaction>
</comment>
<accession>A0A2T4U990</accession>
<comment type="caution">
    <text evidence="22">The sequence shown here is derived from an EMBL/GenBank/DDBJ whole genome shotgun (WGS) entry which is preliminary data.</text>
</comment>
<protein>
    <recommendedName>
        <fullName evidence="19">Bifunctional NAD(P)H-hydrate repair enzyme</fullName>
    </recommendedName>
    <alternativeName>
        <fullName evidence="19">Nicotinamide nucleotide repair protein</fullName>
    </alternativeName>
    <domain>
        <recommendedName>
            <fullName evidence="19">ADP-dependent (S)-NAD(P)H-hydrate dehydratase</fullName>
            <ecNumber evidence="19">4.2.1.136</ecNumber>
        </recommendedName>
        <alternativeName>
            <fullName evidence="19">ADP-dependent NAD(P)HX dehydratase</fullName>
        </alternativeName>
    </domain>
    <domain>
        <recommendedName>
            <fullName evidence="19">NAD(P)H-hydrate epimerase</fullName>
            <ecNumber evidence="19">5.1.99.6</ecNumber>
        </recommendedName>
    </domain>
</protein>
<dbReference type="GO" id="GO:0110051">
    <property type="term" value="P:metabolite repair"/>
    <property type="evidence" value="ECO:0007669"/>
    <property type="project" value="TreeGrafter"/>
</dbReference>
<feature type="binding site" evidence="18">
    <location>
        <position position="123"/>
    </location>
    <ligand>
        <name>K(+)</name>
        <dbReference type="ChEBI" id="CHEBI:29103"/>
    </ligand>
</feature>
<evidence type="ECO:0000256" key="2">
    <source>
        <dbReference type="ARBA" id="ARBA00000909"/>
    </source>
</evidence>
<evidence type="ECO:0000256" key="1">
    <source>
        <dbReference type="ARBA" id="ARBA00000013"/>
    </source>
</evidence>
<feature type="binding site" evidence="17">
    <location>
        <begin position="424"/>
        <end position="428"/>
    </location>
    <ligand>
        <name>AMP</name>
        <dbReference type="ChEBI" id="CHEBI:456215"/>
    </ligand>
</feature>
<dbReference type="SUPFAM" id="SSF53613">
    <property type="entry name" value="Ribokinase-like"/>
    <property type="match status" value="1"/>
</dbReference>
<feature type="domain" description="YjeF N-terminal" evidence="21">
    <location>
        <begin position="9"/>
        <end position="213"/>
    </location>
</feature>
<evidence type="ECO:0000256" key="13">
    <source>
        <dbReference type="ARBA" id="ARBA00023268"/>
    </source>
</evidence>
<comment type="function">
    <text evidence="18">Catalyzes the epimerization of the S- and R-forms of NAD(P)HX, a damaged form of NAD(P)H that is a result of enzymatic or heat-dependent hydration. This is a prerequisite for the S-specific NAD(P)H-hydrate dehydratase to allow the repair of both epimers of NAD(P)HX.</text>
</comment>
<dbReference type="Pfam" id="PF03853">
    <property type="entry name" value="YjeF_N"/>
    <property type="match status" value="1"/>
</dbReference>
<comment type="cofactor">
    <cofactor evidence="18 19">
        <name>K(+)</name>
        <dbReference type="ChEBI" id="CHEBI:29103"/>
    </cofactor>
    <text evidence="18 19">Binds 1 potassium ion per subunit.</text>
</comment>
<comment type="catalytic activity">
    <reaction evidence="16 17 19">
        <text>(6S)-NADPHX + ADP = AMP + phosphate + NADPH + H(+)</text>
        <dbReference type="Rhea" id="RHEA:32235"/>
        <dbReference type="ChEBI" id="CHEBI:15378"/>
        <dbReference type="ChEBI" id="CHEBI:43474"/>
        <dbReference type="ChEBI" id="CHEBI:57783"/>
        <dbReference type="ChEBI" id="CHEBI:64076"/>
        <dbReference type="ChEBI" id="CHEBI:456215"/>
        <dbReference type="ChEBI" id="CHEBI:456216"/>
        <dbReference type="EC" id="4.2.1.136"/>
    </reaction>
</comment>
<comment type="catalytic activity">
    <reaction evidence="15 17 19">
        <text>(6S)-NADHX + ADP = AMP + phosphate + NADH + H(+)</text>
        <dbReference type="Rhea" id="RHEA:32223"/>
        <dbReference type="ChEBI" id="CHEBI:15378"/>
        <dbReference type="ChEBI" id="CHEBI:43474"/>
        <dbReference type="ChEBI" id="CHEBI:57945"/>
        <dbReference type="ChEBI" id="CHEBI:64074"/>
        <dbReference type="ChEBI" id="CHEBI:456215"/>
        <dbReference type="ChEBI" id="CHEBI:456216"/>
        <dbReference type="EC" id="4.2.1.136"/>
    </reaction>
</comment>
<keyword evidence="11 18" id="KW-0413">Isomerase</keyword>
<dbReference type="RefSeq" id="WP_107583555.1">
    <property type="nucleotide sequence ID" value="NZ_PZJJ01000003.1"/>
</dbReference>
<feature type="domain" description="YjeF C-terminal" evidence="20">
    <location>
        <begin position="229"/>
        <end position="507"/>
    </location>
</feature>
<evidence type="ECO:0000256" key="17">
    <source>
        <dbReference type="HAMAP-Rule" id="MF_01965"/>
    </source>
</evidence>
<evidence type="ECO:0000256" key="19">
    <source>
        <dbReference type="PIRNR" id="PIRNR017184"/>
    </source>
</evidence>
<comment type="function">
    <text evidence="14 19">Bifunctional enzyme that catalyzes the epimerization of the S- and R-forms of NAD(P)HX and the dehydration of the S-form of NAD(P)HX at the expense of ADP, which is converted to AMP. This allows the repair of both epimers of NAD(P)HX, a damaged form of NAD(P)H that is a result of enzymatic or heat-dependent hydration.</text>
</comment>
<keyword evidence="5 18" id="KW-0479">Metal-binding</keyword>
<comment type="catalytic activity">
    <reaction evidence="2 18 19">
        <text>(6R)-NADPHX = (6S)-NADPHX</text>
        <dbReference type="Rhea" id="RHEA:32227"/>
        <dbReference type="ChEBI" id="CHEBI:64076"/>
        <dbReference type="ChEBI" id="CHEBI:64077"/>
        <dbReference type="EC" id="5.1.99.6"/>
    </reaction>
</comment>
<dbReference type="InterPro" id="IPR036652">
    <property type="entry name" value="YjeF_N_dom_sf"/>
</dbReference>
<dbReference type="HAMAP" id="MF_01965">
    <property type="entry name" value="NADHX_dehydratase"/>
    <property type="match status" value="1"/>
</dbReference>
<dbReference type="PANTHER" id="PTHR12592:SF0">
    <property type="entry name" value="ATP-DEPENDENT (S)-NAD(P)H-HYDRATE DEHYDRATASE"/>
    <property type="match status" value="1"/>
</dbReference>
<keyword evidence="10 17" id="KW-0520">NAD</keyword>
<keyword evidence="9 18" id="KW-0630">Potassium</keyword>
<feature type="binding site" evidence="18">
    <location>
        <begin position="57"/>
        <end position="61"/>
    </location>
    <ligand>
        <name>(6S)-NADPHX</name>
        <dbReference type="ChEBI" id="CHEBI:64076"/>
    </ligand>
</feature>
<feature type="binding site" evidence="17">
    <location>
        <position position="335"/>
    </location>
    <ligand>
        <name>(6S)-NADPHX</name>
        <dbReference type="ChEBI" id="CHEBI:64076"/>
    </ligand>
</feature>
<feature type="binding site" evidence="18">
    <location>
        <position position="58"/>
    </location>
    <ligand>
        <name>K(+)</name>
        <dbReference type="ChEBI" id="CHEBI:29103"/>
    </ligand>
</feature>
<organism evidence="22 23">
    <name type="scientific">Alkalicoccus saliphilus</name>
    <dbReference type="NCBI Taxonomy" id="200989"/>
    <lineage>
        <taxon>Bacteria</taxon>
        <taxon>Bacillati</taxon>
        <taxon>Bacillota</taxon>
        <taxon>Bacilli</taxon>
        <taxon>Bacillales</taxon>
        <taxon>Bacillaceae</taxon>
        <taxon>Alkalicoccus</taxon>
    </lineage>
</organism>
<dbReference type="GO" id="GO:0052856">
    <property type="term" value="F:NAD(P)HX epimerase activity"/>
    <property type="evidence" value="ECO:0007669"/>
    <property type="project" value="UniProtKB-UniRule"/>
</dbReference>
<evidence type="ECO:0000256" key="15">
    <source>
        <dbReference type="ARBA" id="ARBA00048238"/>
    </source>
</evidence>
<keyword evidence="23" id="KW-1185">Reference proteome</keyword>
<comment type="similarity">
    <text evidence="3 19">In the N-terminal section; belongs to the NnrE/AIBP family.</text>
</comment>
<evidence type="ECO:0000256" key="3">
    <source>
        <dbReference type="ARBA" id="ARBA00006001"/>
    </source>
</evidence>
<dbReference type="AlphaFoldDB" id="A0A2T4U990"/>
<dbReference type="PROSITE" id="PS51383">
    <property type="entry name" value="YJEF_C_3"/>
    <property type="match status" value="1"/>
</dbReference>
<evidence type="ECO:0000256" key="4">
    <source>
        <dbReference type="ARBA" id="ARBA00009524"/>
    </source>
</evidence>
<evidence type="ECO:0000256" key="6">
    <source>
        <dbReference type="ARBA" id="ARBA00022741"/>
    </source>
</evidence>
<keyword evidence="7 17" id="KW-0067">ATP-binding</keyword>
<dbReference type="InterPro" id="IPR029056">
    <property type="entry name" value="Ribokinase-like"/>
</dbReference>
<dbReference type="InterPro" id="IPR000631">
    <property type="entry name" value="CARKD"/>
</dbReference>
<evidence type="ECO:0000313" key="23">
    <source>
        <dbReference type="Proteomes" id="UP000240509"/>
    </source>
</evidence>
<dbReference type="CDD" id="cd01171">
    <property type="entry name" value="YXKO-related"/>
    <property type="match status" value="1"/>
</dbReference>
<feature type="binding site" evidence="18">
    <location>
        <begin position="127"/>
        <end position="133"/>
    </location>
    <ligand>
        <name>(6S)-NADPHX</name>
        <dbReference type="ChEBI" id="CHEBI:64076"/>
    </ligand>
</feature>
<dbReference type="NCBIfam" id="TIGR00196">
    <property type="entry name" value="yjeF_cterm"/>
    <property type="match status" value="1"/>
</dbReference>